<proteinExistence type="predicted"/>
<evidence type="ECO:0000256" key="1">
    <source>
        <dbReference type="SAM" id="MobiDB-lite"/>
    </source>
</evidence>
<organism evidence="3 4">
    <name type="scientific">Halogranum amylolyticum</name>
    <dbReference type="NCBI Taxonomy" id="660520"/>
    <lineage>
        <taxon>Archaea</taxon>
        <taxon>Methanobacteriati</taxon>
        <taxon>Methanobacteriota</taxon>
        <taxon>Stenosarchaea group</taxon>
        <taxon>Halobacteria</taxon>
        <taxon>Halobacteriales</taxon>
        <taxon>Haloferacaceae</taxon>
    </lineage>
</organism>
<evidence type="ECO:0000313" key="3">
    <source>
        <dbReference type="EMBL" id="SEP23170.1"/>
    </source>
</evidence>
<evidence type="ECO:0000313" key="4">
    <source>
        <dbReference type="Proteomes" id="UP000199126"/>
    </source>
</evidence>
<keyword evidence="4" id="KW-1185">Reference proteome</keyword>
<dbReference type="EMBL" id="FODV01000024">
    <property type="protein sequence ID" value="SEP23170.1"/>
    <property type="molecule type" value="Genomic_DNA"/>
</dbReference>
<feature type="domain" description="DUF8128" evidence="2">
    <location>
        <begin position="8"/>
        <end position="337"/>
    </location>
</feature>
<evidence type="ECO:0000259" key="2">
    <source>
        <dbReference type="Pfam" id="PF26449"/>
    </source>
</evidence>
<feature type="compositionally biased region" description="Basic and acidic residues" evidence="1">
    <location>
        <begin position="363"/>
        <end position="381"/>
    </location>
</feature>
<sequence>MFPTTTTATPTSIELTPDLLERTHGAAADEPLIRVRPYPETDGIAAGPRFLRGFHTTPAGSLHRGNTPIYAAEIWFTDGKLKFYLRAPDPQDAIALVNAHYPNSDTQQVTGAGLPDISPGQYVAGCHLELRHDAVYPVKHLDSLPPLDDDPYRTILSRLIGGDDETVILQIVFMPVAQTWTRRGLLGRFGSGDVAHIAESRRQGTVEGYFYPRVFQSKHDTRAADDIVAQLGRPAFATTIRVVTAAPNASTAEHRLSRVADAVTTLDHEHTNQGFTPRYASASHLPAVLEAAGMRALTPTSRLKRTLWGRRNVLTLRELTGLVHLPNEEVENPTVDWSRTAAGVGVPADVPAFSVPTSAADGVRLDDQTRAHYDDPHREPTDESEFDPFVSNPDLTGSGVGQRGEDDV</sequence>
<feature type="region of interest" description="Disordered" evidence="1">
    <location>
        <begin position="350"/>
        <end position="408"/>
    </location>
</feature>
<name>A0A1H8W6C7_9EURY</name>
<reference evidence="4" key="1">
    <citation type="submission" date="2016-10" db="EMBL/GenBank/DDBJ databases">
        <authorList>
            <person name="Varghese N."/>
            <person name="Submissions S."/>
        </authorList>
    </citation>
    <scope>NUCLEOTIDE SEQUENCE [LARGE SCALE GENOMIC DNA]</scope>
    <source>
        <strain evidence="4">CGMCC 1.10121</strain>
    </source>
</reference>
<dbReference type="Pfam" id="PF26449">
    <property type="entry name" value="DUF8128"/>
    <property type="match status" value="1"/>
</dbReference>
<protein>
    <recommendedName>
        <fullName evidence="2">DUF8128 domain-containing protein</fullName>
    </recommendedName>
</protein>
<dbReference type="Proteomes" id="UP000199126">
    <property type="component" value="Unassembled WGS sequence"/>
</dbReference>
<accession>A0A1H8W6C7</accession>
<dbReference type="AlphaFoldDB" id="A0A1H8W6C7"/>
<gene>
    <name evidence="3" type="ORF">SAMN04487948_12430</name>
</gene>
<dbReference type="InterPro" id="IPR058441">
    <property type="entry name" value="DUF8128"/>
</dbReference>